<evidence type="ECO:0008006" key="3">
    <source>
        <dbReference type="Google" id="ProtNLM"/>
    </source>
</evidence>
<organism evidence="1 2">
    <name type="scientific">Haloarcula onubensis</name>
    <dbReference type="NCBI Taxonomy" id="2950539"/>
    <lineage>
        <taxon>Archaea</taxon>
        <taxon>Methanobacteriati</taxon>
        <taxon>Methanobacteriota</taxon>
        <taxon>Stenosarchaea group</taxon>
        <taxon>Halobacteria</taxon>
        <taxon>Halobacteriales</taxon>
        <taxon>Haloarculaceae</taxon>
        <taxon>Haloarcula</taxon>
    </lineage>
</organism>
<proteinExistence type="predicted"/>
<name>A0ABU2FV58_9EURY</name>
<comment type="caution">
    <text evidence="1">The sequence shown here is derived from an EMBL/GenBank/DDBJ whole genome shotgun (WGS) entry which is preliminary data.</text>
</comment>
<gene>
    <name evidence="1" type="ORF">NDI86_21375</name>
</gene>
<protein>
    <recommendedName>
        <fullName evidence="3">Rubrerythrin-like domain-containing protein</fullName>
    </recommendedName>
</protein>
<dbReference type="Proteomes" id="UP001268864">
    <property type="component" value="Unassembled WGS sequence"/>
</dbReference>
<evidence type="ECO:0000313" key="1">
    <source>
        <dbReference type="EMBL" id="MDS0284655.1"/>
    </source>
</evidence>
<evidence type="ECO:0000313" key="2">
    <source>
        <dbReference type="Proteomes" id="UP001268864"/>
    </source>
</evidence>
<keyword evidence="2" id="KW-1185">Reference proteome</keyword>
<reference evidence="1 2" key="1">
    <citation type="submission" date="2022-06" db="EMBL/GenBank/DDBJ databases">
        <title>Halomicroarcula sp. a new haloarchaeum isolate from saline soil.</title>
        <authorList>
            <person name="Strakova D."/>
            <person name="Galisteo C."/>
            <person name="Sanchez-Porro C."/>
            <person name="Ventosa A."/>
        </authorList>
    </citation>
    <scope>NUCLEOTIDE SEQUENCE [LARGE SCALE GENOMIC DNA]</scope>
    <source>
        <strain evidence="1 2">S3CR25-11</strain>
    </source>
</reference>
<accession>A0ABU2FV58</accession>
<dbReference type="RefSeq" id="WP_310902321.1">
    <property type="nucleotide sequence ID" value="NZ_JAMQOS010000009.1"/>
</dbReference>
<sequence>MTRLTFLACGRCGRVHAEPVAPTRCRHCRADALVDITADVQDDRYFTRPMRS</sequence>
<dbReference type="EMBL" id="JAMQOS010000009">
    <property type="protein sequence ID" value="MDS0284655.1"/>
    <property type="molecule type" value="Genomic_DNA"/>
</dbReference>